<evidence type="ECO:0000256" key="7">
    <source>
        <dbReference type="ARBA" id="ARBA00022781"/>
    </source>
</evidence>
<evidence type="ECO:0000256" key="5">
    <source>
        <dbReference type="ARBA" id="ARBA00022547"/>
    </source>
</evidence>
<keyword evidence="9 12" id="KW-0406">Ion transport</keyword>
<evidence type="ECO:0000256" key="6">
    <source>
        <dbReference type="ARBA" id="ARBA00022692"/>
    </source>
</evidence>
<evidence type="ECO:0000256" key="3">
    <source>
        <dbReference type="ARBA" id="ARBA00011291"/>
    </source>
</evidence>
<keyword evidence="5 12" id="KW-0138">CF(0)</keyword>
<dbReference type="EMBL" id="KX035210">
    <property type="protein sequence ID" value="AOY39801.1"/>
    <property type="molecule type" value="Genomic_DNA"/>
</dbReference>
<evidence type="ECO:0000256" key="12">
    <source>
        <dbReference type="RuleBase" id="RU003661"/>
    </source>
</evidence>
<evidence type="ECO:0000256" key="2">
    <source>
        <dbReference type="ARBA" id="ARBA00008892"/>
    </source>
</evidence>
<reference evidence="14" key="1">
    <citation type="submission" date="2016-04" db="EMBL/GenBank/DDBJ databases">
        <title>Mitochondria of Scolytid beetles.</title>
        <authorList>
            <person name="Miller K."/>
            <person name="Linard B."/>
            <person name="Vogler A.P."/>
        </authorList>
    </citation>
    <scope>NUCLEOTIDE SEQUENCE</scope>
</reference>
<dbReference type="GO" id="GO:0031966">
    <property type="term" value="C:mitochondrial membrane"/>
    <property type="evidence" value="ECO:0007669"/>
    <property type="project" value="UniProtKB-SubCell"/>
</dbReference>
<accession>A0A343A5H3</accession>
<dbReference type="GO" id="GO:0015078">
    <property type="term" value="F:proton transmembrane transporter activity"/>
    <property type="evidence" value="ECO:0007669"/>
    <property type="project" value="InterPro"/>
</dbReference>
<keyword evidence="10 12" id="KW-0496">Mitochondrion</keyword>
<keyword evidence="7 12" id="KW-0375">Hydrogen ion transport</keyword>
<evidence type="ECO:0000256" key="9">
    <source>
        <dbReference type="ARBA" id="ARBA00023065"/>
    </source>
</evidence>
<name>A0A343A5H3_9CUCU</name>
<feature type="transmembrane region" description="Helical" evidence="13">
    <location>
        <begin position="12"/>
        <end position="31"/>
    </location>
</feature>
<evidence type="ECO:0000313" key="14">
    <source>
        <dbReference type="EMBL" id="AOY39801.1"/>
    </source>
</evidence>
<dbReference type="Pfam" id="PF00895">
    <property type="entry name" value="ATP-synt_8"/>
    <property type="match status" value="1"/>
</dbReference>
<keyword evidence="4 12" id="KW-0813">Transport</keyword>
<evidence type="ECO:0000256" key="8">
    <source>
        <dbReference type="ARBA" id="ARBA00022989"/>
    </source>
</evidence>
<evidence type="ECO:0000256" key="1">
    <source>
        <dbReference type="ARBA" id="ARBA00004304"/>
    </source>
</evidence>
<dbReference type="InterPro" id="IPR001421">
    <property type="entry name" value="ATP8_metazoa"/>
</dbReference>
<protein>
    <recommendedName>
        <fullName evidence="12">ATP synthase complex subunit 8</fullName>
    </recommendedName>
</protein>
<evidence type="ECO:0000256" key="4">
    <source>
        <dbReference type="ARBA" id="ARBA00022448"/>
    </source>
</evidence>
<geneLocation type="mitochondrion" evidence="14"/>
<sequence length="51" mass="6431">MPQMAPMNWILLIFYFIILMLMFILMNFYSFNYTPKKMKIKTSFKNLIWKW</sequence>
<keyword evidence="11 13" id="KW-0472">Membrane</keyword>
<evidence type="ECO:0000256" key="10">
    <source>
        <dbReference type="ARBA" id="ARBA00023128"/>
    </source>
</evidence>
<keyword evidence="6 12" id="KW-0812">Transmembrane</keyword>
<comment type="subcellular location">
    <subcellularLocation>
        <location evidence="1 12">Mitochondrion membrane</location>
        <topology evidence="1 12">Single-pass membrane protein</topology>
    </subcellularLocation>
</comment>
<dbReference type="GO" id="GO:0045259">
    <property type="term" value="C:proton-transporting ATP synthase complex"/>
    <property type="evidence" value="ECO:0007669"/>
    <property type="project" value="UniProtKB-KW"/>
</dbReference>
<gene>
    <name evidence="14" type="primary">atp8</name>
</gene>
<comment type="similarity">
    <text evidence="2 12">Belongs to the ATPase protein 8 family.</text>
</comment>
<organism evidence="14">
    <name type="scientific">Phloeotribus sp. BMNH 1047247</name>
    <dbReference type="NCBI Taxonomy" id="1903799"/>
    <lineage>
        <taxon>Eukaryota</taxon>
        <taxon>Metazoa</taxon>
        <taxon>Ecdysozoa</taxon>
        <taxon>Arthropoda</taxon>
        <taxon>Hexapoda</taxon>
        <taxon>Insecta</taxon>
        <taxon>Pterygota</taxon>
        <taxon>Neoptera</taxon>
        <taxon>Endopterygota</taxon>
        <taxon>Coleoptera</taxon>
        <taxon>Polyphaga</taxon>
        <taxon>Cucujiformia</taxon>
        <taxon>Curculionidae</taxon>
        <taxon>Scolytinae</taxon>
        <taxon>Phloeotribus</taxon>
    </lineage>
</organism>
<proteinExistence type="inferred from homology"/>
<evidence type="ECO:0000256" key="11">
    <source>
        <dbReference type="ARBA" id="ARBA00023136"/>
    </source>
</evidence>
<keyword evidence="8 13" id="KW-1133">Transmembrane helix</keyword>
<evidence type="ECO:0000256" key="13">
    <source>
        <dbReference type="SAM" id="Phobius"/>
    </source>
</evidence>
<comment type="subunit">
    <text evidence="3">F-type ATPases have 2 components, CF(1) - the catalytic core - and CF(0) - the membrane proton channel.</text>
</comment>
<dbReference type="AlphaFoldDB" id="A0A343A5H3"/>
<dbReference type="GO" id="GO:0015986">
    <property type="term" value="P:proton motive force-driven ATP synthesis"/>
    <property type="evidence" value="ECO:0007669"/>
    <property type="project" value="InterPro"/>
</dbReference>